<evidence type="ECO:0000313" key="1">
    <source>
        <dbReference type="EMBL" id="AGH17168.1"/>
    </source>
</evidence>
<dbReference type="RefSeq" id="WP_015452763.1">
    <property type="nucleotide sequence ID" value="NC_020549.1"/>
</dbReference>
<evidence type="ECO:0000313" key="2">
    <source>
        <dbReference type="Proteomes" id="UP000011820"/>
    </source>
</evidence>
<dbReference type="InterPro" id="IPR019632">
    <property type="entry name" value="DUF2497"/>
</dbReference>
<dbReference type="Proteomes" id="UP000011820">
    <property type="component" value="Chromosome"/>
</dbReference>
<evidence type="ECO:0008006" key="3">
    <source>
        <dbReference type="Google" id="ProtNLM"/>
    </source>
</evidence>
<proteinExistence type="predicted"/>
<dbReference type="GeneID" id="93077168"/>
<name>A0ABM5NG59_LIBAS</name>
<protein>
    <recommendedName>
        <fullName evidence="3">DUF2497 domain-containing protein</fullName>
    </recommendedName>
</protein>
<dbReference type="EMBL" id="CP004005">
    <property type="protein sequence ID" value="AGH17168.1"/>
    <property type="molecule type" value="Genomic_DNA"/>
</dbReference>
<accession>A0ABM5NG59</accession>
<keyword evidence="2" id="KW-1185">Reference proteome</keyword>
<dbReference type="Pfam" id="PF10691">
    <property type="entry name" value="DUF2497"/>
    <property type="match status" value="1"/>
</dbReference>
<gene>
    <name evidence="1" type="ORF">WSI_03990</name>
</gene>
<organism evidence="1 2">
    <name type="scientific">Candidatus Liberibacter asiaticus str. gxpsy</name>
    <dbReference type="NCBI Taxonomy" id="1174529"/>
    <lineage>
        <taxon>Bacteria</taxon>
        <taxon>Pseudomonadati</taxon>
        <taxon>Pseudomonadota</taxon>
        <taxon>Alphaproteobacteria</taxon>
        <taxon>Hyphomicrobiales</taxon>
        <taxon>Rhizobiaceae</taxon>
        <taxon>Liberibacter</taxon>
    </lineage>
</organism>
<reference evidence="1 2" key="1">
    <citation type="journal article" date="2013" name="Genome Announc.">
        <title>Complete Genome Sequence of a Chinese Strain of 'Candidatus Liberibacter asiaticus'.</title>
        <authorList>
            <person name="Lin H."/>
            <person name="Han C.S."/>
            <person name="Liu B."/>
            <person name="Lou B."/>
            <person name="Bai X."/>
            <person name="Deng C."/>
            <person name="Civerolo E.L."/>
            <person name="Gupta G."/>
        </authorList>
    </citation>
    <scope>NUCLEOTIDE SEQUENCE [LARGE SCALE GENOMIC DNA]</scope>
    <source>
        <strain evidence="2">gxpsy</strain>
    </source>
</reference>
<sequence>MAQYNAVSEPSMEEIVNSIRRILENNDQEFSTSNNVQTQVPARDEGVIEKEDFVQEDKMSNHLFADQNSHLKKYGVEYPKKETMSLSDVAARVRAEARGDARIIADAPSPIANSILPSTDALEENAVMDKPLNEGLSPSSDLGMQAEESMYSPDLVDKCKGEEEALVSSDVGDQVASSFDQLVKALRESESRSLDQLSLDVLRPMLREWLDDNLPGIVERLVREEIERIARGPIRH</sequence>